<feature type="region of interest" description="Disordered" evidence="1">
    <location>
        <begin position="1"/>
        <end position="34"/>
    </location>
</feature>
<dbReference type="Proteomes" id="UP000655366">
    <property type="component" value="Unassembled WGS sequence"/>
</dbReference>
<evidence type="ECO:0000256" key="1">
    <source>
        <dbReference type="SAM" id="MobiDB-lite"/>
    </source>
</evidence>
<protein>
    <submittedName>
        <fullName evidence="2">Uncharacterized protein</fullName>
    </submittedName>
</protein>
<dbReference type="RefSeq" id="WP_196395942.1">
    <property type="nucleotide sequence ID" value="NZ_JADNYM010000006.1"/>
</dbReference>
<organism evidence="2 3">
    <name type="scientific">Arthrobacter terrae</name>
    <dbReference type="NCBI Taxonomy" id="2935737"/>
    <lineage>
        <taxon>Bacteria</taxon>
        <taxon>Bacillati</taxon>
        <taxon>Actinomycetota</taxon>
        <taxon>Actinomycetes</taxon>
        <taxon>Micrococcales</taxon>
        <taxon>Micrococcaceae</taxon>
        <taxon>Arthrobacter</taxon>
    </lineage>
</organism>
<evidence type="ECO:0000313" key="2">
    <source>
        <dbReference type="EMBL" id="MBG0738993.1"/>
    </source>
</evidence>
<dbReference type="EMBL" id="JADNYM010000006">
    <property type="protein sequence ID" value="MBG0738993.1"/>
    <property type="molecule type" value="Genomic_DNA"/>
</dbReference>
<accession>A0A931CIL4</accession>
<proteinExistence type="predicted"/>
<reference evidence="2 3" key="1">
    <citation type="submission" date="2020-11" db="EMBL/GenBank/DDBJ databases">
        <title>Arthrobacter antarcticus sp. nov., isolated from Antarctic Soil.</title>
        <authorList>
            <person name="Li J."/>
        </authorList>
    </citation>
    <scope>NUCLEOTIDE SEQUENCE [LARGE SCALE GENOMIC DNA]</scope>
    <source>
        <strain evidence="2 3">Z1-20</strain>
    </source>
</reference>
<name>A0A931CIL4_9MICC</name>
<dbReference type="AlphaFoldDB" id="A0A931CIL4"/>
<keyword evidence="3" id="KW-1185">Reference proteome</keyword>
<comment type="caution">
    <text evidence="2">The sequence shown here is derived from an EMBL/GenBank/DDBJ whole genome shotgun (WGS) entry which is preliminary data.</text>
</comment>
<gene>
    <name evidence="2" type="ORF">IV500_06090</name>
</gene>
<evidence type="ECO:0000313" key="3">
    <source>
        <dbReference type="Proteomes" id="UP000655366"/>
    </source>
</evidence>
<sequence length="318" mass="34944">MSTPSARQPKGVSVGGQFAATTHDEPSVTLSGPRVDAGYVAEVLGALPWHRTTSPEMTEEITDRLNQSRNFSDQNVADMADEVWRETHGHTAKEETNFQFALDTLRAAGEQDAAEDVERYLRGRLKKAFDDGAMGRHTANPYETPAADVYSVPGTNTRLHVLRSEPVPDGKETPVPSEDPRLQAGEVFDRVNVAGSTYTRSEVLEYPNDPYTMRFQANRPLSDEEAYALSGVIGYANRSAIGGEPMDDPLVGPARDTPYSFIVNIDTTKGRQRNYEKFEGMIPDIIARGSAPRSTQGGTRAIQPFGDPDLKLEVYYGD</sequence>